<dbReference type="Proteomes" id="UP000094526">
    <property type="component" value="Unassembled WGS sequence"/>
</dbReference>
<feature type="compositionally biased region" description="Low complexity" evidence="1">
    <location>
        <begin position="911"/>
        <end position="927"/>
    </location>
</feature>
<dbReference type="OrthoDB" id="4158554at2759"/>
<comment type="caution">
    <text evidence="2">The sequence shown here is derived from an EMBL/GenBank/DDBJ whole genome shotgun (WGS) entry which is preliminary data.</text>
</comment>
<feature type="compositionally biased region" description="Basic and acidic residues" evidence="1">
    <location>
        <begin position="243"/>
        <end position="262"/>
    </location>
</feature>
<dbReference type="EMBL" id="LGRB01000020">
    <property type="protein sequence ID" value="OCT44788.1"/>
    <property type="molecule type" value="Genomic_DNA"/>
</dbReference>
<reference evidence="3" key="1">
    <citation type="submission" date="2015-07" db="EMBL/GenBank/DDBJ databases">
        <authorList>
            <person name="Teixeira M.M."/>
            <person name="Souza R.C."/>
            <person name="Almeida L.G."/>
            <person name="Vicente V.A."/>
            <person name="de Hoog S."/>
            <person name="Bocca A.L."/>
            <person name="de Almeida S.R."/>
            <person name="Vasconcelos A.T."/>
            <person name="Felipe M.S."/>
        </authorList>
    </citation>
    <scope>NUCLEOTIDE SEQUENCE [LARGE SCALE GENOMIC DNA]</scope>
    <source>
        <strain evidence="3">KSF</strain>
    </source>
</reference>
<dbReference type="AlphaFoldDB" id="A0A1C1C8K8"/>
<accession>A0A1C1C8K8</accession>
<feature type="compositionally biased region" description="Polar residues" evidence="1">
    <location>
        <begin position="329"/>
        <end position="339"/>
    </location>
</feature>
<dbReference type="VEuPathDB" id="FungiDB:CLCR_05432"/>
<evidence type="ECO:0000313" key="3">
    <source>
        <dbReference type="Proteomes" id="UP000094526"/>
    </source>
</evidence>
<proteinExistence type="predicted"/>
<name>A0A1C1C8K8_9EURO</name>
<sequence>MDTGLKKLWTRRKTKANGSRKDSGVSSLRKSQSTEQTHYSSNTSSPSIHIRNISTDHAKSPLSPAVSSRLQPAPPGAGAVSRPSTSWSGPPTDGSGSLLNAVNRAADAVAKPEQDYRYPAERNPRDHVRPKTPRYVDIFSLSSSNSPNPRPGYNEDVAERNLDLARVALEGTHYDYVPSSKYQEEVATRNAHPSLPGSPATSTSVRRQVASAASNYPRSPQRFEGHSVSRQSNHTHHSTGLHSRHDSDGSEGSHQRVRDVQALKESVSRLPHAQIPTAPVDSTQGHKSASTPPDVAVGYPGKQPRESNLHEEPANALSSYQLSVPEVTQLRSVDESSYSRSHENSMRPPSNPSNRAINLPYRTILDLTADTPDAVAEGSPPSNYSSTPVLEHARIDTMRRVYGPVIPSSFTETTQTQSDSVQPATSPPANAASPASAEVAQPHAPSPAPVSEQPSQRKSPAETHFASSFTPVITIASASPRASLVMAEPAEADIVKDTSVIPGTGVSQKQEELRFAPDSFPSRHDGLSDVQSRVAETAIPSSKGTVSTTSTIASNSTEVRSKGGEATIAQKEDLTRNPDPIPVVGPYLHLSSNNPELPVTTSSASGVSARDFANAATKPALTSVPEDPEVDDNGDTSSPPPKSKPLAIAYSSRDGDANGYTYGSPPSQSTFDESEFAQKQAEAREALIRLQLSLNENFLTKPSPTSVARSTKSNPRKHTYSFSDGKPAAPSSIFSQFRERSPTPVDRQAELDHSVGSERTETSYHHLTTVSHEHDNAGLREETTMRSMSKTGKKREKVRHGPEPDLNGPGPSIVNDAPKQPLPLPPPLHLTEQSLHPRFHQPQPVVPPSPGEVSLSNFPIPVSSPRESVQRPSTTSPTDKERATPRPPSQNAPQPPLPSSTPGMKERILRRQSSIKSQSSSTSQFSIPYHMIPDRSSSVRDRSVMEDDNE</sequence>
<feature type="compositionally biased region" description="Pro residues" evidence="1">
    <location>
        <begin position="885"/>
        <end position="899"/>
    </location>
</feature>
<keyword evidence="3" id="KW-1185">Reference proteome</keyword>
<feature type="region of interest" description="Disordered" evidence="1">
    <location>
        <begin position="699"/>
        <end position="950"/>
    </location>
</feature>
<evidence type="ECO:0000313" key="2">
    <source>
        <dbReference type="EMBL" id="OCT44788.1"/>
    </source>
</evidence>
<dbReference type="VEuPathDB" id="FungiDB:G647_07462"/>
<feature type="compositionally biased region" description="Basic and acidic residues" evidence="1">
    <location>
        <begin position="937"/>
        <end position="950"/>
    </location>
</feature>
<evidence type="ECO:0000256" key="1">
    <source>
        <dbReference type="SAM" id="MobiDB-lite"/>
    </source>
</evidence>
<feature type="compositionally biased region" description="Basic and acidic residues" evidence="1">
    <location>
        <begin position="737"/>
        <end position="764"/>
    </location>
</feature>
<feature type="region of interest" description="Disordered" evidence="1">
    <location>
        <begin position="184"/>
        <end position="357"/>
    </location>
</feature>
<gene>
    <name evidence="2" type="ORF">CLCR_05432</name>
</gene>
<feature type="compositionally biased region" description="Polar residues" evidence="1">
    <location>
        <begin position="82"/>
        <end position="98"/>
    </location>
</feature>
<protein>
    <submittedName>
        <fullName evidence="2">Uncharacterized protein</fullName>
    </submittedName>
</protein>
<feature type="region of interest" description="Disordered" evidence="1">
    <location>
        <begin position="618"/>
        <end position="678"/>
    </location>
</feature>
<organism evidence="2 3">
    <name type="scientific">Cladophialophora carrionii</name>
    <dbReference type="NCBI Taxonomy" id="86049"/>
    <lineage>
        <taxon>Eukaryota</taxon>
        <taxon>Fungi</taxon>
        <taxon>Dikarya</taxon>
        <taxon>Ascomycota</taxon>
        <taxon>Pezizomycotina</taxon>
        <taxon>Eurotiomycetes</taxon>
        <taxon>Chaetothyriomycetidae</taxon>
        <taxon>Chaetothyriales</taxon>
        <taxon>Herpotrichiellaceae</taxon>
        <taxon>Cladophialophora</taxon>
    </lineage>
</organism>
<feature type="region of interest" description="Disordered" evidence="1">
    <location>
        <begin position="410"/>
        <end position="465"/>
    </location>
</feature>
<feature type="compositionally biased region" description="Basic and acidic residues" evidence="1">
    <location>
        <begin position="303"/>
        <end position="313"/>
    </location>
</feature>
<dbReference type="eggNOG" id="ENOG502T8AM">
    <property type="taxonomic scope" value="Eukaryota"/>
</dbReference>
<feature type="compositionally biased region" description="Polar residues" evidence="1">
    <location>
        <begin position="199"/>
        <end position="218"/>
    </location>
</feature>
<feature type="compositionally biased region" description="Low complexity" evidence="1">
    <location>
        <begin position="423"/>
        <end position="442"/>
    </location>
</feature>
<feature type="compositionally biased region" description="Polar residues" evidence="1">
    <location>
        <begin position="280"/>
        <end position="291"/>
    </location>
</feature>
<feature type="compositionally biased region" description="Polar residues" evidence="1">
    <location>
        <begin position="539"/>
        <end position="558"/>
    </location>
</feature>
<feature type="region of interest" description="Disordered" evidence="1">
    <location>
        <begin position="539"/>
        <end position="578"/>
    </location>
</feature>
<feature type="compositionally biased region" description="Polar residues" evidence="1">
    <location>
        <begin position="699"/>
        <end position="713"/>
    </location>
</feature>
<feature type="compositionally biased region" description="Polar residues" evidence="1">
    <location>
        <begin position="24"/>
        <end position="53"/>
    </location>
</feature>
<feature type="region of interest" description="Disordered" evidence="1">
    <location>
        <begin position="1"/>
        <end position="98"/>
    </location>
</feature>
<feature type="compositionally biased region" description="Polar residues" evidence="1">
    <location>
        <begin position="410"/>
        <end position="422"/>
    </location>
</feature>
<feature type="compositionally biased region" description="Polar residues" evidence="1">
    <location>
        <begin position="865"/>
        <end position="877"/>
    </location>
</feature>
<feature type="compositionally biased region" description="Basic and acidic residues" evidence="1">
    <location>
        <begin position="771"/>
        <end position="784"/>
    </location>
</feature>